<protein>
    <submittedName>
        <fullName evidence="2">Uncharacterized protein</fullName>
    </submittedName>
</protein>
<dbReference type="InParanoid" id="A0A061FGK7"/>
<reference evidence="2 3" key="1">
    <citation type="journal article" date="2013" name="Genome Biol.">
        <title>The genome sequence of the most widely cultivated cacao type and its use to identify candidate genes regulating pod color.</title>
        <authorList>
            <person name="Motamayor J.C."/>
            <person name="Mockaitis K."/>
            <person name="Schmutz J."/>
            <person name="Haiminen N."/>
            <person name="Iii D.L."/>
            <person name="Cornejo O."/>
            <person name="Findley S.D."/>
            <person name="Zheng P."/>
            <person name="Utro F."/>
            <person name="Royaert S."/>
            <person name="Saski C."/>
            <person name="Jenkins J."/>
            <person name="Podicheti R."/>
            <person name="Zhao M."/>
            <person name="Scheffler B.E."/>
            <person name="Stack J.C."/>
            <person name="Feltus F.A."/>
            <person name="Mustiga G.M."/>
            <person name="Amores F."/>
            <person name="Phillips W."/>
            <person name="Marelli J.P."/>
            <person name="May G.D."/>
            <person name="Shapiro H."/>
            <person name="Ma J."/>
            <person name="Bustamante C.D."/>
            <person name="Schnell R.J."/>
            <person name="Main D."/>
            <person name="Gilbert D."/>
            <person name="Parida L."/>
            <person name="Kuhn D.N."/>
        </authorList>
    </citation>
    <scope>NUCLEOTIDE SEQUENCE [LARGE SCALE GENOMIC DNA]</scope>
    <source>
        <strain evidence="3">cv. Matina 1-6</strain>
    </source>
</reference>
<dbReference type="EMBL" id="CM001886">
    <property type="protein sequence ID" value="EOY16480.1"/>
    <property type="molecule type" value="Genomic_DNA"/>
</dbReference>
<organism evidence="2 3">
    <name type="scientific">Theobroma cacao</name>
    <name type="common">Cacao</name>
    <name type="synonym">Cocoa</name>
    <dbReference type="NCBI Taxonomy" id="3641"/>
    <lineage>
        <taxon>Eukaryota</taxon>
        <taxon>Viridiplantae</taxon>
        <taxon>Streptophyta</taxon>
        <taxon>Embryophyta</taxon>
        <taxon>Tracheophyta</taxon>
        <taxon>Spermatophyta</taxon>
        <taxon>Magnoliopsida</taxon>
        <taxon>eudicotyledons</taxon>
        <taxon>Gunneridae</taxon>
        <taxon>Pentapetalae</taxon>
        <taxon>rosids</taxon>
        <taxon>malvids</taxon>
        <taxon>Malvales</taxon>
        <taxon>Malvaceae</taxon>
        <taxon>Byttnerioideae</taxon>
        <taxon>Theobroma</taxon>
    </lineage>
</organism>
<dbReference type="Gramene" id="EOY16480">
    <property type="protein sequence ID" value="EOY16480"/>
    <property type="gene ID" value="TCM_035253"/>
</dbReference>
<evidence type="ECO:0000313" key="2">
    <source>
        <dbReference type="EMBL" id="EOY16480.1"/>
    </source>
</evidence>
<keyword evidence="3" id="KW-1185">Reference proteome</keyword>
<dbReference type="AlphaFoldDB" id="A0A061FGK7"/>
<accession>A0A061FGK7</accession>
<proteinExistence type="predicted"/>
<name>A0A061FGK7_THECC</name>
<sequence>MGLHQNLEEEPKGAKQGPATLYPGKKTLVKKKMFDQMVQCITSCRGGRGPCCCSGASQSSESGNCAASEKIQSSNSESEGELRSRILESYLTKPRCRSRSHASKGRLLLVVCFRKLGGCPLKSRLLCVVTQNYTVHLHQYQPTTATAAGSHQETINSLESVGHIEGSKPPIHLYPPPHHSSHSLSLSLSLSA</sequence>
<feature type="region of interest" description="Disordered" evidence="1">
    <location>
        <begin position="1"/>
        <end position="21"/>
    </location>
</feature>
<evidence type="ECO:0000256" key="1">
    <source>
        <dbReference type="SAM" id="MobiDB-lite"/>
    </source>
</evidence>
<dbReference type="HOGENOM" id="CLU_1417444_0_0_1"/>
<dbReference type="Proteomes" id="UP000026915">
    <property type="component" value="Chromosome 8"/>
</dbReference>
<feature type="compositionally biased region" description="Low complexity" evidence="1">
    <location>
        <begin position="182"/>
        <end position="192"/>
    </location>
</feature>
<gene>
    <name evidence="2" type="ORF">TCM_035253</name>
</gene>
<feature type="region of interest" description="Disordered" evidence="1">
    <location>
        <begin position="166"/>
        <end position="192"/>
    </location>
</feature>
<evidence type="ECO:0000313" key="3">
    <source>
        <dbReference type="Proteomes" id="UP000026915"/>
    </source>
</evidence>
<feature type="compositionally biased region" description="Basic and acidic residues" evidence="1">
    <location>
        <begin position="1"/>
        <end position="13"/>
    </location>
</feature>